<dbReference type="InterPro" id="IPR030916">
    <property type="entry name" value="ELWxxDGT_rpt"/>
</dbReference>
<dbReference type="NCBIfam" id="TIGR04534">
    <property type="entry name" value="ELWxxDGT_rpt"/>
    <property type="match status" value="4"/>
</dbReference>
<organism evidence="2 3">
    <name type="scientific">Thioploca ingrica</name>
    <dbReference type="NCBI Taxonomy" id="40754"/>
    <lineage>
        <taxon>Bacteria</taxon>
        <taxon>Pseudomonadati</taxon>
        <taxon>Pseudomonadota</taxon>
        <taxon>Gammaproteobacteria</taxon>
        <taxon>Thiotrichales</taxon>
        <taxon>Thiotrichaceae</taxon>
        <taxon>Thioploca</taxon>
    </lineage>
</organism>
<sequence>MADTYLVKDINPGDNGSSPSLLSTLNDKLYFVAADNAHGRELWSSDGTEMGTHLVKDIFPGGEGSDPGNFIVLNNQLYFVANDGIHGNELWRSDGTEGGTTLVKDIFGGEESSYPGYFTVFNNRLYFLARNDLYGSKLWSSDGTEAGTVLVKNIYVYYSPYFPVFTVFNNNLYFWANDGIYGQELWSSDGTEVGTTLVKDISPGSESSNSSHIVILNNQLYFRVGEALWSTDGTEAGTRLVNNIYLEYLYDIEQSLPSTSADILLNNKQFYVNSYSDYGNELWVRGNELWVQEGSQPEVMLKDIYPGHEGSNPTELTVFKDKLYFTANDSVHGVELWVTDGVPEYPVNSGYNLTLQTTGTGSGTVSSTGTSASISCGTNCLTYLPLAVIYLHAIPDSDSTFAGWSTGCDDYPFIPSADTVCTATFNKTDSYHLTLATAGTGTGTVSSFGTSAGISCGTNCLTYFPSTFITLSVIPDSGSVFIGWSEGCNDEMSLRADTTCTATLLLLPVSPDEGTHLVKDINPENSSPFYPYSNGVFEPVMLNNKSYFWANDGLHGWELWSSDGSGTTLVKDIMPGEGGSIPKRTPLILRSWEYYSYSLGIFKNRLYFWAADAQGWGVWTSDGTEIGTVKIKNLLPYYYHPVTGFAQGIDQFNEFITSNDKLYFMANDNIHGLELWSSDGTEEGTTLVKDIAPGKRNSYNYAPTVINDKLYFNVKADLQLGSINTCDLGLWVSDGTEAGTTPVEDTSLSLTTCIATFEQINLTPTVIAPFPPLVFNGASAQTIKLFTHFTAAKNSDEPLTYSVVANSNPTVVMPNPIVSSEGNLTLLLGEAGLSTLTIQAQDWRGATVTTDLRVAVLPEVVEEEMKPGQVMLPTGETRVSAAQFWGGWSINAQGFFPEAQVTLADTVTVLGKIKVAPEDSGKKAEIVVYATYLPLSIAGVTSPQYLMLDTQGQVLSWDGKPKNLVPFQRDIVLEPMQIVYAYQGQLIVPAKVDVYLGYRLEDGTLVSSQVMNLMAE</sequence>
<accession>A0A090AB85</accession>
<dbReference type="InterPro" id="IPR044060">
    <property type="entry name" value="Bacterial_rp_domain"/>
</dbReference>
<reference evidence="2 3" key="1">
    <citation type="journal article" date="2014" name="ISME J.">
        <title>Ecophysiology of Thioploca ingrica as revealed by the complete genome sequence supplemented with proteomic evidence.</title>
        <authorList>
            <person name="Kojima H."/>
            <person name="Ogura Y."/>
            <person name="Yamamoto N."/>
            <person name="Togashi T."/>
            <person name="Mori H."/>
            <person name="Watanabe T."/>
            <person name="Nemoto F."/>
            <person name="Kurokawa K."/>
            <person name="Hayashi T."/>
            <person name="Fukui M."/>
        </authorList>
    </citation>
    <scope>NUCLEOTIDE SEQUENCE [LARGE SCALE GENOMIC DNA]</scope>
</reference>
<dbReference type="AlphaFoldDB" id="A0A090AB85"/>
<evidence type="ECO:0000313" key="2">
    <source>
        <dbReference type="EMBL" id="BAP54813.1"/>
    </source>
</evidence>
<gene>
    <name evidence="2" type="ORF">THII_0516</name>
</gene>
<proteinExistence type="predicted"/>
<dbReference type="STRING" id="40754.THII_0516"/>
<dbReference type="Proteomes" id="UP000031623">
    <property type="component" value="Chromosome"/>
</dbReference>
<dbReference type="EMBL" id="AP014633">
    <property type="protein sequence ID" value="BAP54813.1"/>
    <property type="molecule type" value="Genomic_DNA"/>
</dbReference>
<dbReference type="KEGG" id="tig:THII_0516"/>
<feature type="domain" description="Bacterial repeat" evidence="1">
    <location>
        <begin position="354"/>
        <end position="427"/>
    </location>
</feature>
<evidence type="ECO:0000313" key="3">
    <source>
        <dbReference type="Proteomes" id="UP000031623"/>
    </source>
</evidence>
<name>A0A090AB85_9GAMM</name>
<evidence type="ECO:0000259" key="1">
    <source>
        <dbReference type="Pfam" id="PF18998"/>
    </source>
</evidence>
<dbReference type="Pfam" id="PF18998">
    <property type="entry name" value="Flg_new_2"/>
    <property type="match status" value="1"/>
</dbReference>
<dbReference type="HOGENOM" id="CLU_296808_0_0_6"/>
<protein>
    <recommendedName>
        <fullName evidence="1">Bacterial repeat domain-containing protein</fullName>
    </recommendedName>
</protein>
<keyword evidence="3" id="KW-1185">Reference proteome</keyword>